<dbReference type="GO" id="GO:0022857">
    <property type="term" value="F:transmembrane transporter activity"/>
    <property type="evidence" value="ECO:0007669"/>
    <property type="project" value="InterPro"/>
</dbReference>
<dbReference type="InterPro" id="IPR020846">
    <property type="entry name" value="MFS_dom"/>
</dbReference>
<feature type="transmembrane region" description="Helical" evidence="7">
    <location>
        <begin position="315"/>
        <end position="334"/>
    </location>
</feature>
<dbReference type="GO" id="GO:0005886">
    <property type="term" value="C:plasma membrane"/>
    <property type="evidence" value="ECO:0007669"/>
    <property type="project" value="UniProtKB-SubCell"/>
</dbReference>
<keyword evidence="5 7" id="KW-1133">Transmembrane helix</keyword>
<keyword evidence="4 7" id="KW-0812">Transmembrane</keyword>
<dbReference type="HOGENOM" id="CLU_000960_28_1_11"/>
<comment type="subcellular location">
    <subcellularLocation>
        <location evidence="1">Cell membrane</location>
        <topology evidence="1">Multi-pass membrane protein</topology>
    </subcellularLocation>
</comment>
<reference evidence="9 10" key="1">
    <citation type="journal article" date="2013" name="BMC Genomics">
        <title>ContigScape: a Cytoscape plugin facilitating microbial genome gap closing.</title>
        <authorList>
            <person name="Tang B."/>
            <person name="Wang Q."/>
            <person name="Yang M."/>
            <person name="Xie F."/>
            <person name="Zhu Y."/>
            <person name="Zhuo Y."/>
            <person name="Wang S."/>
            <person name="Gao H."/>
            <person name="Ding X."/>
            <person name="Zhang L."/>
            <person name="Zhao G."/>
            <person name="Zheng H."/>
        </authorList>
    </citation>
    <scope>NUCLEOTIDE SEQUENCE [LARGE SCALE GENOMIC DNA]</scope>
    <source>
        <strain evidence="9 10">HCCB10007</strain>
    </source>
</reference>
<gene>
    <name evidence="9" type="ORF">AORI_0934</name>
</gene>
<evidence type="ECO:0000256" key="2">
    <source>
        <dbReference type="ARBA" id="ARBA00022448"/>
    </source>
</evidence>
<feature type="transmembrane region" description="Helical" evidence="7">
    <location>
        <begin position="26"/>
        <end position="45"/>
    </location>
</feature>
<evidence type="ECO:0000256" key="6">
    <source>
        <dbReference type="ARBA" id="ARBA00023136"/>
    </source>
</evidence>
<dbReference type="EMBL" id="CP003410">
    <property type="protein sequence ID" value="AGM03523.1"/>
    <property type="molecule type" value="Genomic_DNA"/>
</dbReference>
<feature type="transmembrane region" description="Helical" evidence="7">
    <location>
        <begin position="175"/>
        <end position="195"/>
    </location>
</feature>
<dbReference type="PANTHER" id="PTHR42718:SF42">
    <property type="entry name" value="EXPORT PROTEIN"/>
    <property type="match status" value="1"/>
</dbReference>
<feature type="transmembrane region" description="Helical" evidence="7">
    <location>
        <begin position="249"/>
        <end position="272"/>
    </location>
</feature>
<dbReference type="InterPro" id="IPR004638">
    <property type="entry name" value="EmrB-like"/>
</dbReference>
<dbReference type="PANTHER" id="PTHR42718">
    <property type="entry name" value="MAJOR FACILITATOR SUPERFAMILY MULTIDRUG TRANSPORTER MFSC"/>
    <property type="match status" value="1"/>
</dbReference>
<dbReference type="InterPro" id="IPR036259">
    <property type="entry name" value="MFS_trans_sf"/>
</dbReference>
<dbReference type="InterPro" id="IPR011701">
    <property type="entry name" value="MFS"/>
</dbReference>
<sequence>MILLDTTIVSTAIPAMLRELGAGLNAIVWVISVYLLTYAVPMLFASRLGDRFGPKRVYLAGLVVFTLASLWCGVSGSVETLIAARAVQGLGAALMTPQTLAFISHLFPPSKRGPAMGLWSGVAGIAAIVGPVLGGVLVDHLGWEWIFFVNLPVGVVAIALALLKVPDWQPKHSHSFDVPGILLSGAGLFCVVYGVQNGQHYDWGRVFGPVTVFEIIGFGIALLVAFVAWQRLNRREPLLPLGVFANRNFSAGALTAVTVGFAMTGMFLPLVIYLQAVLGASPTMSGLVFAPMSLLGGLIGPFVGRASDRVNAKILLIVGLTALAAGLGLTALIAEAGANAWALTPALVVAGVGIGFIFAPMGNLAMSSVEPRLVGTASGIFNTARQVGGVLGSAAVGVLLQARISASIAGEAASAASALPEQYRAPFAEGVAKAAESTGEFGPSGAAAFPGLPPGVAEQAQRLALEAVHNGLTDAARVALLLPAAVLALGVVAALTMRRSSRAPHPPAREPAASAA</sequence>
<feature type="transmembrane region" description="Helical" evidence="7">
    <location>
        <begin position="478"/>
        <end position="497"/>
    </location>
</feature>
<dbReference type="Pfam" id="PF07690">
    <property type="entry name" value="MFS_1"/>
    <property type="match status" value="1"/>
</dbReference>
<dbReference type="AlphaFoldDB" id="R4SYH0"/>
<evidence type="ECO:0000256" key="7">
    <source>
        <dbReference type="SAM" id="Phobius"/>
    </source>
</evidence>
<feature type="transmembrane region" description="Helical" evidence="7">
    <location>
        <begin position="284"/>
        <end position="303"/>
    </location>
</feature>
<dbReference type="SUPFAM" id="SSF103473">
    <property type="entry name" value="MFS general substrate transporter"/>
    <property type="match status" value="1"/>
</dbReference>
<keyword evidence="10" id="KW-1185">Reference proteome</keyword>
<feature type="transmembrane region" description="Helical" evidence="7">
    <location>
        <begin position="340"/>
        <end position="359"/>
    </location>
</feature>
<feature type="transmembrane region" description="Helical" evidence="7">
    <location>
        <begin position="82"/>
        <end position="103"/>
    </location>
</feature>
<evidence type="ECO:0000256" key="5">
    <source>
        <dbReference type="ARBA" id="ARBA00022989"/>
    </source>
</evidence>
<dbReference type="Proteomes" id="UP000013968">
    <property type="component" value="Chromosome"/>
</dbReference>
<evidence type="ECO:0000256" key="1">
    <source>
        <dbReference type="ARBA" id="ARBA00004651"/>
    </source>
</evidence>
<organism evidence="9 10">
    <name type="scientific">Amycolatopsis keratiniphila</name>
    <dbReference type="NCBI Taxonomy" id="129921"/>
    <lineage>
        <taxon>Bacteria</taxon>
        <taxon>Bacillati</taxon>
        <taxon>Actinomycetota</taxon>
        <taxon>Actinomycetes</taxon>
        <taxon>Pseudonocardiales</taxon>
        <taxon>Pseudonocardiaceae</taxon>
        <taxon>Amycolatopsis</taxon>
        <taxon>Amycolatopsis japonica group</taxon>
    </lineage>
</organism>
<feature type="transmembrane region" description="Helical" evidence="7">
    <location>
        <begin position="207"/>
        <end position="229"/>
    </location>
</feature>
<dbReference type="Gene3D" id="1.20.1250.20">
    <property type="entry name" value="MFS general substrate transporter like domains"/>
    <property type="match status" value="1"/>
</dbReference>
<evidence type="ECO:0000313" key="10">
    <source>
        <dbReference type="Proteomes" id="UP000013968"/>
    </source>
</evidence>
<evidence type="ECO:0000256" key="4">
    <source>
        <dbReference type="ARBA" id="ARBA00022692"/>
    </source>
</evidence>
<feature type="transmembrane region" description="Helical" evidence="7">
    <location>
        <begin position="57"/>
        <end position="76"/>
    </location>
</feature>
<feature type="transmembrane region" description="Helical" evidence="7">
    <location>
        <begin position="115"/>
        <end position="133"/>
    </location>
</feature>
<dbReference type="PATRIC" id="fig|1156913.3.peg.957"/>
<dbReference type="PROSITE" id="PS50850">
    <property type="entry name" value="MFS"/>
    <property type="match status" value="1"/>
</dbReference>
<feature type="transmembrane region" description="Helical" evidence="7">
    <location>
        <begin position="145"/>
        <end position="163"/>
    </location>
</feature>
<feature type="domain" description="Major facilitator superfamily (MFS) profile" evidence="8">
    <location>
        <begin position="1"/>
        <end position="502"/>
    </location>
</feature>
<dbReference type="CDD" id="cd17503">
    <property type="entry name" value="MFS_LmrB_MDR_like"/>
    <property type="match status" value="1"/>
</dbReference>
<name>R4SYH0_9PSEU</name>
<dbReference type="Gene3D" id="1.20.1720.10">
    <property type="entry name" value="Multidrug resistance protein D"/>
    <property type="match status" value="1"/>
</dbReference>
<dbReference type="NCBIfam" id="TIGR00711">
    <property type="entry name" value="efflux_EmrB"/>
    <property type="match status" value="1"/>
</dbReference>
<keyword evidence="3" id="KW-1003">Cell membrane</keyword>
<keyword evidence="2" id="KW-0813">Transport</keyword>
<dbReference type="KEGG" id="aoi:AORI_0934"/>
<protein>
    <submittedName>
        <fullName evidence="9">MFS transporter multidrug efflux transporter</fullName>
    </submittedName>
</protein>
<evidence type="ECO:0000313" key="9">
    <source>
        <dbReference type="EMBL" id="AGM03523.1"/>
    </source>
</evidence>
<evidence type="ECO:0000256" key="3">
    <source>
        <dbReference type="ARBA" id="ARBA00022475"/>
    </source>
</evidence>
<proteinExistence type="predicted"/>
<keyword evidence="6 7" id="KW-0472">Membrane</keyword>
<accession>R4SYH0</accession>
<evidence type="ECO:0000259" key="8">
    <source>
        <dbReference type="PROSITE" id="PS50850"/>
    </source>
</evidence>